<gene>
    <name evidence="2" type="ORF">EWB00_001458</name>
</gene>
<organism evidence="2 3">
    <name type="scientific">Schistosoma japonicum</name>
    <name type="common">Blood fluke</name>
    <dbReference type="NCBI Taxonomy" id="6182"/>
    <lineage>
        <taxon>Eukaryota</taxon>
        <taxon>Metazoa</taxon>
        <taxon>Spiralia</taxon>
        <taxon>Lophotrochozoa</taxon>
        <taxon>Platyhelminthes</taxon>
        <taxon>Trematoda</taxon>
        <taxon>Digenea</taxon>
        <taxon>Strigeidida</taxon>
        <taxon>Schistosomatoidea</taxon>
        <taxon>Schistosomatidae</taxon>
        <taxon>Schistosoma</taxon>
    </lineage>
</organism>
<protein>
    <submittedName>
        <fullName evidence="2">Uncharacterized protein</fullName>
    </submittedName>
</protein>
<comment type="caution">
    <text evidence="2">The sequence shown here is derived from an EMBL/GenBank/DDBJ whole genome shotgun (WGS) entry which is preliminary data.</text>
</comment>
<feature type="region of interest" description="Disordered" evidence="1">
    <location>
        <begin position="50"/>
        <end position="75"/>
    </location>
</feature>
<name>A0A4Z2CK45_SCHJA</name>
<feature type="non-terminal residue" evidence="2">
    <location>
        <position position="144"/>
    </location>
</feature>
<accession>A0A4Z2CK45</accession>
<dbReference type="AlphaFoldDB" id="A0A4Z2CK45"/>
<proteinExistence type="predicted"/>
<keyword evidence="3" id="KW-1185">Reference proteome</keyword>
<evidence type="ECO:0000313" key="3">
    <source>
        <dbReference type="Proteomes" id="UP000311919"/>
    </source>
</evidence>
<dbReference type="EMBL" id="SKCS01001399">
    <property type="protein sequence ID" value="TNN04582.1"/>
    <property type="molecule type" value="Genomic_DNA"/>
</dbReference>
<evidence type="ECO:0000256" key="1">
    <source>
        <dbReference type="SAM" id="MobiDB-lite"/>
    </source>
</evidence>
<reference evidence="2 3" key="1">
    <citation type="submission" date="2019-03" db="EMBL/GenBank/DDBJ databases">
        <title>An improved genome assembly of the fluke Schistosoma japonicum.</title>
        <authorList>
            <person name="Hu W."/>
            <person name="Luo F."/>
            <person name="Yin M."/>
            <person name="Mo X."/>
            <person name="Sun C."/>
            <person name="Wu Q."/>
            <person name="Zhu B."/>
            <person name="Xiang M."/>
            <person name="Wang J."/>
            <person name="Wang Y."/>
            <person name="Zhang T."/>
            <person name="Xu B."/>
            <person name="Zheng H."/>
            <person name="Feng Z."/>
        </authorList>
    </citation>
    <scope>NUCLEOTIDE SEQUENCE [LARGE SCALE GENOMIC DNA]</scope>
    <source>
        <strain evidence="2">HuSjv2</strain>
        <tissue evidence="2">Worms</tissue>
    </source>
</reference>
<evidence type="ECO:0000313" key="2">
    <source>
        <dbReference type="EMBL" id="TNN04582.1"/>
    </source>
</evidence>
<sequence>MVDGTNVIWAEPLQPQPQHSAQKAELNCPHQSLELGAGKKNLTSTQIAERGLLTSEGKGNKKQAGNLGSLGCPDEAGNYPVMGTLPLDWLLTRHTPGVTFQADKDLTARLQFPDQPQEVWPTLSVRITQYPQTIPHWSTKLEIW</sequence>
<dbReference type="Proteomes" id="UP000311919">
    <property type="component" value="Unassembled WGS sequence"/>
</dbReference>